<keyword evidence="4" id="KW-1003">Cell membrane</keyword>
<keyword evidence="6 13" id="KW-0812">Transmembrane</keyword>
<feature type="transmembrane region" description="Helical" evidence="13">
    <location>
        <begin position="180"/>
        <end position="201"/>
    </location>
</feature>
<evidence type="ECO:0000256" key="4">
    <source>
        <dbReference type="ARBA" id="ARBA00022475"/>
    </source>
</evidence>
<comment type="caution">
    <text evidence="15">The sequence shown here is derived from an EMBL/GenBank/DDBJ whole genome shotgun (WGS) entry which is preliminary data.</text>
</comment>
<evidence type="ECO:0000256" key="3">
    <source>
        <dbReference type="ARBA" id="ARBA00007931"/>
    </source>
</evidence>
<evidence type="ECO:0000256" key="11">
    <source>
        <dbReference type="ARBA" id="ARBA00023049"/>
    </source>
</evidence>
<evidence type="ECO:0000256" key="2">
    <source>
        <dbReference type="ARBA" id="ARBA00004651"/>
    </source>
</evidence>
<organism evidence="15 16">
    <name type="scientific">Anaerotruncus massiliensis</name>
    <name type="common">ex Liu et al. 2021</name>
    <dbReference type="NCBI Taxonomy" id="2321404"/>
    <lineage>
        <taxon>Bacteria</taxon>
        <taxon>Bacillati</taxon>
        <taxon>Bacillota</taxon>
        <taxon>Clostridia</taxon>
        <taxon>Eubacteriales</taxon>
        <taxon>Oscillospiraceae</taxon>
        <taxon>Anaerotruncus</taxon>
    </lineage>
</organism>
<dbReference type="InterPro" id="IPR008915">
    <property type="entry name" value="Peptidase_M50"/>
</dbReference>
<evidence type="ECO:0000313" key="15">
    <source>
        <dbReference type="EMBL" id="RLL10866.1"/>
    </source>
</evidence>
<evidence type="ECO:0000259" key="14">
    <source>
        <dbReference type="Pfam" id="PF02163"/>
    </source>
</evidence>
<feature type="domain" description="Peptidase M50" evidence="14">
    <location>
        <begin position="12"/>
        <end position="189"/>
    </location>
</feature>
<dbReference type="AlphaFoldDB" id="A0A498CQ51"/>
<dbReference type="GO" id="GO:0046872">
    <property type="term" value="F:metal ion binding"/>
    <property type="evidence" value="ECO:0007669"/>
    <property type="project" value="UniProtKB-KW"/>
</dbReference>
<evidence type="ECO:0000256" key="6">
    <source>
        <dbReference type="ARBA" id="ARBA00022692"/>
    </source>
</evidence>
<evidence type="ECO:0000256" key="9">
    <source>
        <dbReference type="ARBA" id="ARBA00022833"/>
    </source>
</evidence>
<dbReference type="GO" id="GO:0005886">
    <property type="term" value="C:plasma membrane"/>
    <property type="evidence" value="ECO:0007669"/>
    <property type="project" value="UniProtKB-SubCell"/>
</dbReference>
<name>A0A498CQ51_9FIRM</name>
<gene>
    <name evidence="15" type="ORF">D4A47_08205</name>
</gene>
<keyword evidence="9" id="KW-0862">Zinc</keyword>
<evidence type="ECO:0000256" key="1">
    <source>
        <dbReference type="ARBA" id="ARBA00001947"/>
    </source>
</evidence>
<evidence type="ECO:0000256" key="10">
    <source>
        <dbReference type="ARBA" id="ARBA00022989"/>
    </source>
</evidence>
<dbReference type="InterPro" id="IPR044537">
    <property type="entry name" value="Rip2-like"/>
</dbReference>
<dbReference type="Pfam" id="PF02163">
    <property type="entry name" value="Peptidase_M50"/>
    <property type="match status" value="1"/>
</dbReference>
<evidence type="ECO:0000256" key="7">
    <source>
        <dbReference type="ARBA" id="ARBA00022723"/>
    </source>
</evidence>
<evidence type="ECO:0000256" key="13">
    <source>
        <dbReference type="SAM" id="Phobius"/>
    </source>
</evidence>
<keyword evidence="11" id="KW-0482">Metalloprotease</keyword>
<keyword evidence="8" id="KW-0378">Hydrolase</keyword>
<dbReference type="GO" id="GO:0006508">
    <property type="term" value="P:proteolysis"/>
    <property type="evidence" value="ECO:0007669"/>
    <property type="project" value="UniProtKB-KW"/>
</dbReference>
<comment type="subcellular location">
    <subcellularLocation>
        <location evidence="2">Cell membrane</location>
        <topology evidence="2">Multi-pass membrane protein</topology>
    </subcellularLocation>
</comment>
<evidence type="ECO:0000313" key="16">
    <source>
        <dbReference type="Proteomes" id="UP000276301"/>
    </source>
</evidence>
<dbReference type="CDD" id="cd06158">
    <property type="entry name" value="S2P-M50_like_1"/>
    <property type="match status" value="1"/>
</dbReference>
<accession>A0A498CQ51</accession>
<comment type="cofactor">
    <cofactor evidence="1">
        <name>Zn(2+)</name>
        <dbReference type="ChEBI" id="CHEBI:29105"/>
    </cofactor>
</comment>
<keyword evidence="16" id="KW-1185">Reference proteome</keyword>
<dbReference type="PANTHER" id="PTHR35864">
    <property type="entry name" value="ZINC METALLOPROTEASE MJ0611-RELATED"/>
    <property type="match status" value="1"/>
</dbReference>
<comment type="similarity">
    <text evidence="3">Belongs to the peptidase M50B family.</text>
</comment>
<keyword evidence="7" id="KW-0479">Metal-binding</keyword>
<feature type="transmembrane region" description="Helical" evidence="13">
    <location>
        <begin position="90"/>
        <end position="110"/>
    </location>
</feature>
<dbReference type="InterPro" id="IPR052348">
    <property type="entry name" value="Metallopeptidase_M50B"/>
</dbReference>
<dbReference type="GO" id="GO:0008237">
    <property type="term" value="F:metallopeptidase activity"/>
    <property type="evidence" value="ECO:0007669"/>
    <property type="project" value="UniProtKB-KW"/>
</dbReference>
<feature type="transmembrane region" description="Helical" evidence="13">
    <location>
        <begin position="130"/>
        <end position="151"/>
    </location>
</feature>
<keyword evidence="12 13" id="KW-0472">Membrane</keyword>
<dbReference type="EMBL" id="RCHT01000012">
    <property type="protein sequence ID" value="RLL10866.1"/>
    <property type="molecule type" value="Genomic_DNA"/>
</dbReference>
<evidence type="ECO:0000256" key="5">
    <source>
        <dbReference type="ARBA" id="ARBA00022670"/>
    </source>
</evidence>
<proteinExistence type="inferred from homology"/>
<dbReference type="PANTHER" id="PTHR35864:SF1">
    <property type="entry name" value="ZINC METALLOPROTEASE YWHC-RELATED"/>
    <property type="match status" value="1"/>
</dbReference>
<dbReference type="Proteomes" id="UP000276301">
    <property type="component" value="Unassembled WGS sequence"/>
</dbReference>
<protein>
    <submittedName>
        <fullName evidence="15">Site-2 protease family protein</fullName>
    </submittedName>
</protein>
<keyword evidence="5 15" id="KW-0645">Protease</keyword>
<evidence type="ECO:0000256" key="12">
    <source>
        <dbReference type="ARBA" id="ARBA00023136"/>
    </source>
</evidence>
<sequence length="221" mass="24554">MLNWDMQSFIVTLIVLMTSMPVHECAHAWAAYKLGDDTASLQGRLNLNPLAHLDPIGSVMLLLTQRYGWAKPTPVNPRNFTRKITMRGGMAVTALAGPVSNLLLGLALLLVNKLAVLALGYAGQTEAAVIVSYILLMMVTINVSLAIFNLLPVPPLDGYRILAYFIPAKWEARIARYQQVIYIVVLVAVFMGVLSVPMGWLTRWILRFFALITRTPELLYV</sequence>
<keyword evidence="10 13" id="KW-1133">Transmembrane helix</keyword>
<dbReference type="RefSeq" id="WP_121586924.1">
    <property type="nucleotide sequence ID" value="NZ_RCHT01000012.1"/>
</dbReference>
<evidence type="ECO:0000256" key="8">
    <source>
        <dbReference type="ARBA" id="ARBA00022801"/>
    </source>
</evidence>
<reference evidence="15 16" key="1">
    <citation type="submission" date="2018-10" db="EMBL/GenBank/DDBJ databases">
        <title>Anaerotruncus faecis sp. nov., isolated from human feces.</title>
        <authorList>
            <person name="Wang Y.-J."/>
        </authorList>
    </citation>
    <scope>NUCLEOTIDE SEQUENCE [LARGE SCALE GENOMIC DNA]</scope>
    <source>
        <strain evidence="15 16">22A2-44</strain>
    </source>
</reference>